<gene>
    <name evidence="16" type="ORF">Ctaglu_00340</name>
</gene>
<dbReference type="OrthoDB" id="9762009at2"/>
<feature type="transmembrane region" description="Helical" evidence="13">
    <location>
        <begin position="34"/>
        <end position="57"/>
    </location>
</feature>
<evidence type="ECO:0000256" key="13">
    <source>
        <dbReference type="HAMAP-Rule" id="MF_01916"/>
    </source>
</evidence>
<protein>
    <recommendedName>
        <fullName evidence="13 14">Cardiolipin synthase</fullName>
        <shortName evidence="13">CL synthase</shortName>
        <ecNumber evidence="13 14">2.7.8.-</ecNumber>
    </recommendedName>
</protein>
<dbReference type="Pfam" id="PF13091">
    <property type="entry name" value="PLDc_2"/>
    <property type="match status" value="2"/>
</dbReference>
<feature type="active site" evidence="13">
    <location>
        <position position="409"/>
    </location>
</feature>
<evidence type="ECO:0000256" key="6">
    <source>
        <dbReference type="ARBA" id="ARBA00022737"/>
    </source>
</evidence>
<comment type="similarity">
    <text evidence="13">Belongs to the phospholipase D family. Cardiolipin synthase subfamily.</text>
</comment>
<dbReference type="PANTHER" id="PTHR21248:SF22">
    <property type="entry name" value="PHOSPHOLIPASE D"/>
    <property type="match status" value="1"/>
</dbReference>
<dbReference type="GO" id="GO:0032049">
    <property type="term" value="P:cardiolipin biosynthetic process"/>
    <property type="evidence" value="ECO:0007669"/>
    <property type="project" value="UniProtKB-UniRule"/>
</dbReference>
<dbReference type="InterPro" id="IPR025202">
    <property type="entry name" value="PLD-like_dom"/>
</dbReference>
<organism evidence="16 17">
    <name type="scientific">Clostridium tagluense</name>
    <dbReference type="NCBI Taxonomy" id="360422"/>
    <lineage>
        <taxon>Bacteria</taxon>
        <taxon>Bacillati</taxon>
        <taxon>Bacillota</taxon>
        <taxon>Clostridia</taxon>
        <taxon>Eubacteriales</taxon>
        <taxon>Clostridiaceae</taxon>
        <taxon>Clostridium</taxon>
    </lineage>
</organism>
<comment type="caution">
    <text evidence="16">The sequence shown here is derived from an EMBL/GenBank/DDBJ whole genome shotgun (WGS) entry which is preliminary data.</text>
</comment>
<feature type="transmembrane region" description="Helical" evidence="13">
    <location>
        <begin position="7"/>
        <end position="28"/>
    </location>
</feature>
<dbReference type="InterPro" id="IPR022924">
    <property type="entry name" value="Cardiolipin_synthase"/>
</dbReference>
<keyword evidence="7 13" id="KW-1133">Transmembrane helix</keyword>
<feature type="active site" evidence="13">
    <location>
        <position position="232"/>
    </location>
</feature>
<dbReference type="HAMAP" id="MF_01916">
    <property type="entry name" value="Cardiolipin_synth_Cls"/>
    <property type="match status" value="1"/>
</dbReference>
<sequence>MFTSELLLRFFNLLFFINIIFALAVVFFERKNPASTWTWLMVLLFLPSIGFILYLFLGQNLKKKRMFLLKKEEKENLTSIIDKQKEYLNNESLIKTNPFLSKYSDMMELNLCSDNAFYTNNNQVTIFIDGKSKFDQLKENLENAKVYIHMEYYIFQNDNLGNTILDILCRKAKQGVEVKLLYDGMGCLKVPKSFFASLTEAGGKVACFFPPFLPYINLRVNFRNHRKICTIDGEYAFIGGFNIGDEYLGLSKRFGFWRDTHLFIQGDSIDALELHFLMDWRFASNEDSVFDSKYFPRRTHLGKTGLQMVSSGPDSTFNSIKNGYLKMISKAEKNIYIETPYFIPDDSILEALRIASLSGVDVRIMIPSKPDHPFVYWASTSYMGELLESGVKCYTYTKGFLHSKFLSIDGSISSVGTANLDIRSFTLNFEINAFIYDKNITSKLDDFFNDDLKFCEELTLQKYTNRSFIVKFKESVSRLLSPIL</sequence>
<dbReference type="NCBIfam" id="TIGR04265">
    <property type="entry name" value="bac_cardiolipin"/>
    <property type="match status" value="1"/>
</dbReference>
<dbReference type="SUPFAM" id="SSF56024">
    <property type="entry name" value="Phospholipase D/nuclease"/>
    <property type="match status" value="2"/>
</dbReference>
<dbReference type="InterPro" id="IPR001736">
    <property type="entry name" value="PLipase_D/transphosphatidylase"/>
</dbReference>
<evidence type="ECO:0000313" key="17">
    <source>
        <dbReference type="Proteomes" id="UP000287872"/>
    </source>
</evidence>
<evidence type="ECO:0000256" key="10">
    <source>
        <dbReference type="ARBA" id="ARBA00023209"/>
    </source>
</evidence>
<keyword evidence="6" id="KW-0677">Repeat</keyword>
<dbReference type="GO" id="GO:0008808">
    <property type="term" value="F:cardiolipin synthase activity"/>
    <property type="evidence" value="ECO:0007669"/>
    <property type="project" value="UniProtKB-UniRule"/>
</dbReference>
<feature type="domain" description="PLD phosphodiesterase" evidence="15">
    <location>
        <begin position="220"/>
        <end position="247"/>
    </location>
</feature>
<evidence type="ECO:0000313" key="16">
    <source>
        <dbReference type="EMBL" id="GCD08411.1"/>
    </source>
</evidence>
<dbReference type="RefSeq" id="WP_124996863.1">
    <property type="nucleotide sequence ID" value="NZ_BHYK01000001.1"/>
</dbReference>
<dbReference type="Proteomes" id="UP000287872">
    <property type="component" value="Unassembled WGS sequence"/>
</dbReference>
<dbReference type="InterPro" id="IPR030874">
    <property type="entry name" value="Cardiolipin_synth_Firmi"/>
</dbReference>
<keyword evidence="4 13" id="KW-0808">Transferase</keyword>
<evidence type="ECO:0000256" key="4">
    <source>
        <dbReference type="ARBA" id="ARBA00022679"/>
    </source>
</evidence>
<comment type="function">
    <text evidence="12 13">Catalyzes the reversible phosphatidyl group transfer from one phosphatidylglycerol molecule to another to form cardiolipin (CL) (diphosphatidylglycerol) and glycerol.</text>
</comment>
<comment type="catalytic activity">
    <reaction evidence="13">
        <text>2 a 1,2-diacyl-sn-glycero-3-phospho-(1'-sn-glycerol) = a cardiolipin + glycerol</text>
        <dbReference type="Rhea" id="RHEA:31451"/>
        <dbReference type="ChEBI" id="CHEBI:17754"/>
        <dbReference type="ChEBI" id="CHEBI:62237"/>
        <dbReference type="ChEBI" id="CHEBI:64716"/>
    </reaction>
</comment>
<evidence type="ECO:0000256" key="12">
    <source>
        <dbReference type="ARBA" id="ARBA00057569"/>
    </source>
</evidence>
<dbReference type="EC" id="2.7.8.-" evidence="13 14"/>
<evidence type="ECO:0000256" key="14">
    <source>
        <dbReference type="NCBIfam" id="TIGR04265"/>
    </source>
</evidence>
<evidence type="ECO:0000256" key="11">
    <source>
        <dbReference type="ARBA" id="ARBA00023264"/>
    </source>
</evidence>
<keyword evidence="10 13" id="KW-0594">Phospholipid biosynthesis</keyword>
<dbReference type="CDD" id="cd09110">
    <property type="entry name" value="PLDc_CLS_1"/>
    <property type="match status" value="1"/>
</dbReference>
<keyword evidence="17" id="KW-1185">Reference proteome</keyword>
<name>A0A401UFT2_9CLOT</name>
<keyword evidence="5 13" id="KW-0812">Transmembrane</keyword>
<keyword evidence="11 13" id="KW-1208">Phospholipid metabolism</keyword>
<evidence type="ECO:0000256" key="2">
    <source>
        <dbReference type="ARBA" id="ARBA00022475"/>
    </source>
</evidence>
<proteinExistence type="inferred from homology"/>
<evidence type="ECO:0000256" key="5">
    <source>
        <dbReference type="ARBA" id="ARBA00022692"/>
    </source>
</evidence>
<dbReference type="GO" id="GO:0005886">
    <property type="term" value="C:plasma membrane"/>
    <property type="evidence" value="ECO:0007669"/>
    <property type="project" value="UniProtKB-SubCell"/>
</dbReference>
<evidence type="ECO:0000256" key="1">
    <source>
        <dbReference type="ARBA" id="ARBA00004651"/>
    </source>
</evidence>
<keyword evidence="8 13" id="KW-0443">Lipid metabolism</keyword>
<keyword evidence="3 13" id="KW-0444">Lipid biosynthesis</keyword>
<dbReference type="EMBL" id="BHYK01000001">
    <property type="protein sequence ID" value="GCD08411.1"/>
    <property type="molecule type" value="Genomic_DNA"/>
</dbReference>
<dbReference type="PANTHER" id="PTHR21248">
    <property type="entry name" value="CARDIOLIPIN SYNTHASE"/>
    <property type="match status" value="1"/>
</dbReference>
<evidence type="ECO:0000259" key="15">
    <source>
        <dbReference type="PROSITE" id="PS50035"/>
    </source>
</evidence>
<feature type="domain" description="PLD phosphodiesterase" evidence="15">
    <location>
        <begin position="397"/>
        <end position="424"/>
    </location>
</feature>
<dbReference type="FunFam" id="3.30.870.10:FF:000014">
    <property type="entry name" value="Cardiolipin synthase"/>
    <property type="match status" value="1"/>
</dbReference>
<reference evidence="16 17" key="1">
    <citation type="submission" date="2018-11" db="EMBL/GenBank/DDBJ databases">
        <title>Genome sequencing and assembly of Clostridium tagluense strain A121.</title>
        <authorList>
            <person name="Murakami T."/>
            <person name="Segawa T."/>
            <person name="Shcherbakova V.A."/>
            <person name="Mori H."/>
            <person name="Yoshimura Y."/>
        </authorList>
    </citation>
    <scope>NUCLEOTIDE SEQUENCE [LARGE SCALE GENOMIC DNA]</scope>
    <source>
        <strain evidence="16 17">A121</strain>
    </source>
</reference>
<feature type="active site" evidence="13">
    <location>
        <position position="225"/>
    </location>
</feature>
<feature type="active site" evidence="13">
    <location>
        <position position="402"/>
    </location>
</feature>
<dbReference type="Gene3D" id="3.30.870.10">
    <property type="entry name" value="Endonuclease Chain A"/>
    <property type="match status" value="2"/>
</dbReference>
<dbReference type="AlphaFoldDB" id="A0A401UFT2"/>
<comment type="subcellular location">
    <subcellularLocation>
        <location evidence="1 13">Cell membrane</location>
        <topology evidence="1 13">Multi-pass membrane protein</topology>
    </subcellularLocation>
</comment>
<dbReference type="SMART" id="SM00155">
    <property type="entry name" value="PLDc"/>
    <property type="match status" value="2"/>
</dbReference>
<dbReference type="InterPro" id="IPR027379">
    <property type="entry name" value="CLS_N"/>
</dbReference>
<feature type="active site" evidence="13">
    <location>
        <position position="227"/>
    </location>
</feature>
<evidence type="ECO:0000256" key="8">
    <source>
        <dbReference type="ARBA" id="ARBA00023098"/>
    </source>
</evidence>
<accession>A0A401UFT2</accession>
<evidence type="ECO:0000256" key="3">
    <source>
        <dbReference type="ARBA" id="ARBA00022516"/>
    </source>
</evidence>
<keyword evidence="2 13" id="KW-1003">Cell membrane</keyword>
<dbReference type="PROSITE" id="PS50035">
    <property type="entry name" value="PLD"/>
    <property type="match status" value="2"/>
</dbReference>
<evidence type="ECO:0000256" key="9">
    <source>
        <dbReference type="ARBA" id="ARBA00023136"/>
    </source>
</evidence>
<feature type="active site" evidence="13">
    <location>
        <position position="404"/>
    </location>
</feature>
<dbReference type="Pfam" id="PF13396">
    <property type="entry name" value="PLDc_N"/>
    <property type="match status" value="1"/>
</dbReference>
<evidence type="ECO:0000256" key="7">
    <source>
        <dbReference type="ARBA" id="ARBA00022989"/>
    </source>
</evidence>
<dbReference type="CDD" id="cd09112">
    <property type="entry name" value="PLDc_CLS_2"/>
    <property type="match status" value="1"/>
</dbReference>
<dbReference type="FunFam" id="3.30.870.10:FF:000021">
    <property type="entry name" value="Cardiolipin synthase"/>
    <property type="match status" value="1"/>
</dbReference>
<keyword evidence="9 13" id="KW-0472">Membrane</keyword>